<dbReference type="RefSeq" id="WP_015367925.1">
    <property type="nucleotide sequence ID" value="NZ_AP022108.1"/>
</dbReference>
<accession>A0A0B2IJI4</accession>
<dbReference type="AlphaFoldDB" id="A0A0B2IJI4"/>
<dbReference type="Gene3D" id="3.30.70.100">
    <property type="match status" value="1"/>
</dbReference>
<proteinExistence type="predicted"/>
<evidence type="ECO:0000313" key="2">
    <source>
        <dbReference type="EMBL" id="MEA8801621.1"/>
    </source>
</evidence>
<evidence type="ECO:0000313" key="4">
    <source>
        <dbReference type="Proteomes" id="UP000514462"/>
    </source>
</evidence>
<sequence>MKYVDGFVVAVPAENKEAYRELAAKSAPLFKEFGATRVVECWSDDVPEGKLTDFRMSVKAQADEEVVFSWIEYPSKEIRDAANAKMMSDPRIKALSDSLPFDGKRMIFGGFAPILDE</sequence>
<dbReference type="OMA" id="VECWADD"/>
<dbReference type="InterPro" id="IPR009874">
    <property type="entry name" value="DUF1428"/>
</dbReference>
<dbReference type="EMBL" id="CP055904">
    <property type="protein sequence ID" value="QMR38825.1"/>
    <property type="molecule type" value="Genomic_DNA"/>
</dbReference>
<dbReference type="InterPro" id="IPR011008">
    <property type="entry name" value="Dimeric_a/b-barrel"/>
</dbReference>
<reference evidence="4" key="1">
    <citation type="submission" date="2020-06" db="EMBL/GenBank/DDBJ databases">
        <title>REHAB project genomes.</title>
        <authorList>
            <person name="Shaw L.P."/>
        </authorList>
    </citation>
    <scope>NUCLEOTIDE SEQUENCE [LARGE SCALE GENOMIC DNA]</scope>
    <source>
        <strain evidence="4">RHBSTW-00938</strain>
    </source>
</reference>
<dbReference type="EMBL" id="JARELW010000009">
    <property type="protein sequence ID" value="MEA8801621.1"/>
    <property type="molecule type" value="Genomic_DNA"/>
</dbReference>
<dbReference type="Proteomes" id="UP000514462">
    <property type="component" value="Chromosome"/>
</dbReference>
<dbReference type="Proteomes" id="UP001303386">
    <property type="component" value="Unassembled WGS sequence"/>
</dbReference>
<dbReference type="GeneID" id="93310760"/>
<evidence type="ECO:0000313" key="3">
    <source>
        <dbReference type="EMBL" id="QMR38825.1"/>
    </source>
</evidence>
<name>A0A0B2IJI4_KLEAE</name>
<dbReference type="PIRSF" id="PIRSF007028">
    <property type="entry name" value="UCP007028"/>
    <property type="match status" value="1"/>
</dbReference>
<reference evidence="3" key="2">
    <citation type="journal article" date="2021" name="Microb. Genom.">
        <title>A genomic epidemiological study shows that prevalence of antimicrobial resistance in Enterobacterales is associated with the livestock host, as well as antimicrobial usage.</title>
        <authorList>
            <person name="AbuOun M."/>
            <person name="Jones H."/>
            <person name="Stubberfield E."/>
            <person name="Gilson D."/>
            <person name="Shaw L.P."/>
            <person name="Hubbard A.T.M."/>
            <person name="Chau K.K."/>
            <person name="Sebra R."/>
            <person name="Peto T.E.A."/>
            <person name="Crook D.W."/>
            <person name="Read D.S."/>
            <person name="Gweon H.S."/>
            <person name="Walker A.S."/>
            <person name="Stoesser N."/>
            <person name="Smith R.P."/>
            <person name="Anjum M.F."/>
            <person name="On Behalf Of The Rehab Consortium."/>
        </authorList>
    </citation>
    <scope>NUCLEOTIDE SEQUENCE</scope>
    <source>
        <strain evidence="3">RHBSTW-00938</strain>
    </source>
</reference>
<evidence type="ECO:0000313" key="1">
    <source>
        <dbReference type="EMBL" id="MDX7014881.1"/>
    </source>
</evidence>
<evidence type="ECO:0000313" key="5">
    <source>
        <dbReference type="Proteomes" id="UP001303386"/>
    </source>
</evidence>
<dbReference type="SUPFAM" id="SSF54909">
    <property type="entry name" value="Dimeric alpha+beta barrel"/>
    <property type="match status" value="1"/>
</dbReference>
<gene>
    <name evidence="3" type="ORF">HV331_04670</name>
    <name evidence="2" type="ORF">PZT46_20485</name>
    <name evidence="1" type="ORF">SJ059_10455</name>
</gene>
<dbReference type="EMBL" id="JAWZZT010000007">
    <property type="protein sequence ID" value="MDX7014881.1"/>
    <property type="molecule type" value="Genomic_DNA"/>
</dbReference>
<dbReference type="Pfam" id="PF07237">
    <property type="entry name" value="DUF1428"/>
    <property type="match status" value="1"/>
</dbReference>
<dbReference type="Proteomes" id="UP001279012">
    <property type="component" value="Unassembled WGS sequence"/>
</dbReference>
<reference evidence="2" key="3">
    <citation type="journal article" date="2023" name="J. Hosp. Infect.">
        <title>Cross-contamination of carbapenem-resistant Gram-negative bacteria between patients and hospital environment in the first year of a newly built surgical ward.</title>
        <authorList>
            <person name="Boutin S."/>
            <person name="Scherrer M."/>
            <person name="Spath I."/>
            <person name="Kocer K."/>
            <person name="Heeg K."/>
            <person name="Nurjadi D."/>
        </authorList>
    </citation>
    <scope>NUCLEOTIDE SEQUENCE</scope>
    <source>
        <strain evidence="2">KE10384</strain>
    </source>
</reference>
<protein>
    <submittedName>
        <fullName evidence="2">DUF1428 family protein</fullName>
    </submittedName>
</protein>
<organism evidence="2 5">
    <name type="scientific">Klebsiella aerogenes</name>
    <name type="common">Enterobacter aerogenes</name>
    <dbReference type="NCBI Taxonomy" id="548"/>
    <lineage>
        <taxon>Bacteria</taxon>
        <taxon>Pseudomonadati</taxon>
        <taxon>Pseudomonadota</taxon>
        <taxon>Gammaproteobacteria</taxon>
        <taxon>Enterobacterales</taxon>
        <taxon>Enterobacteriaceae</taxon>
        <taxon>Klebsiella/Raoultella group</taxon>
        <taxon>Klebsiella</taxon>
    </lineage>
</organism>
<accession>A0A157YVJ8</accession>
<reference evidence="1" key="4">
    <citation type="submission" date="2023-11" db="EMBL/GenBank/DDBJ databases">
        <title>Detection of rare carbapenemases in Enterobacterales - comparison of two colorimetric and two CIM-based carbapenemase assays.</title>
        <authorList>
            <person name="Schaffarczyk L."/>
            <person name="Noster J."/>
            <person name="Stelzer Y."/>
            <person name="Sattler J."/>
            <person name="Gatermann S."/>
            <person name="Hamprecht A."/>
        </authorList>
    </citation>
    <scope>NUCLEOTIDE SEQUENCE</scope>
    <source>
        <strain evidence="1">CIM-Cont-037</strain>
    </source>
</reference>